<dbReference type="GO" id="GO:0038062">
    <property type="term" value="F:protein tyrosine kinase collagen receptor activity"/>
    <property type="evidence" value="ECO:0007669"/>
    <property type="project" value="TreeGrafter"/>
</dbReference>
<dbReference type="GO" id="GO:0005886">
    <property type="term" value="C:plasma membrane"/>
    <property type="evidence" value="ECO:0007669"/>
    <property type="project" value="UniProtKB-SubCell"/>
</dbReference>
<feature type="transmembrane region" description="Helical" evidence="18">
    <location>
        <begin position="278"/>
        <end position="299"/>
    </location>
</feature>
<evidence type="ECO:0000256" key="17">
    <source>
        <dbReference type="SAM" id="MobiDB-lite"/>
    </source>
</evidence>
<dbReference type="InterPro" id="IPR020635">
    <property type="entry name" value="Tyr_kinase_cat_dom"/>
</dbReference>
<reference evidence="21 22" key="1">
    <citation type="submission" date="2014-04" db="EMBL/GenBank/DDBJ databases">
        <title>Genome evolution of avian class.</title>
        <authorList>
            <person name="Zhang G."/>
            <person name="Li C."/>
        </authorList>
    </citation>
    <scope>NUCLEOTIDE SEQUENCE [LARGE SCALE GENOMIC DNA]</scope>
    <source>
        <strain evidence="21">BGI_N320</strain>
    </source>
</reference>
<evidence type="ECO:0000256" key="16">
    <source>
        <dbReference type="ARBA" id="ARBA00051243"/>
    </source>
</evidence>
<dbReference type="SUPFAM" id="SSF49785">
    <property type="entry name" value="Galactose-binding domain-like"/>
    <property type="match status" value="1"/>
</dbReference>
<organism evidence="21 22">
    <name type="scientific">Buceros rhinoceros silvestris</name>
    <dbReference type="NCBI Taxonomy" id="175836"/>
    <lineage>
        <taxon>Eukaryota</taxon>
        <taxon>Metazoa</taxon>
        <taxon>Chordata</taxon>
        <taxon>Craniata</taxon>
        <taxon>Vertebrata</taxon>
        <taxon>Euteleostomi</taxon>
        <taxon>Archelosauria</taxon>
        <taxon>Archosauria</taxon>
        <taxon>Dinosauria</taxon>
        <taxon>Saurischia</taxon>
        <taxon>Theropoda</taxon>
        <taxon>Coelurosauria</taxon>
        <taxon>Aves</taxon>
        <taxon>Neognathae</taxon>
        <taxon>Neoaves</taxon>
        <taxon>Telluraves</taxon>
        <taxon>Coraciimorphae</taxon>
        <taxon>Bucerotiformes</taxon>
        <taxon>Bucerotidae</taxon>
        <taxon>Buceros</taxon>
    </lineage>
</organism>
<dbReference type="PROSITE" id="PS01286">
    <property type="entry name" value="FA58C_2"/>
    <property type="match status" value="1"/>
</dbReference>
<evidence type="ECO:0000256" key="18">
    <source>
        <dbReference type="SAM" id="Phobius"/>
    </source>
</evidence>
<feature type="domain" description="F5/8 type C" evidence="20">
    <location>
        <begin position="1"/>
        <end position="47"/>
    </location>
</feature>
<evidence type="ECO:0000256" key="6">
    <source>
        <dbReference type="ARBA" id="ARBA00022729"/>
    </source>
</evidence>
<evidence type="ECO:0000256" key="2">
    <source>
        <dbReference type="ARBA" id="ARBA00011902"/>
    </source>
</evidence>
<dbReference type="FunFam" id="2.60.120.1190:FF:000001">
    <property type="entry name" value="Discoidin domain receptor tyrosine kinase 2"/>
    <property type="match status" value="1"/>
</dbReference>
<feature type="non-terminal residue" evidence="21">
    <location>
        <position position="716"/>
    </location>
</feature>
<accession>A0A091GVW5</accession>
<keyword evidence="4" id="KW-0808">Transferase</keyword>
<keyword evidence="5 18" id="KW-0812">Transmembrane</keyword>
<dbReference type="EC" id="2.7.10.1" evidence="2"/>
<evidence type="ECO:0000256" key="1">
    <source>
        <dbReference type="ARBA" id="ARBA00004251"/>
    </source>
</evidence>
<dbReference type="SMART" id="SM00219">
    <property type="entry name" value="TyrKc"/>
    <property type="match status" value="1"/>
</dbReference>
<evidence type="ECO:0000313" key="22">
    <source>
        <dbReference type="Proteomes" id="UP000054064"/>
    </source>
</evidence>
<keyword evidence="11 18" id="KW-0472">Membrane</keyword>
<dbReference type="InterPro" id="IPR001245">
    <property type="entry name" value="Ser-Thr/Tyr_kinase_cat_dom"/>
</dbReference>
<keyword evidence="13" id="KW-1015">Disulfide bond</keyword>
<dbReference type="Pfam" id="PF21114">
    <property type="entry name" value="DDR1-2_DS-like"/>
    <property type="match status" value="1"/>
</dbReference>
<keyword evidence="9" id="KW-0067">ATP-binding</keyword>
<evidence type="ECO:0000256" key="13">
    <source>
        <dbReference type="ARBA" id="ARBA00023157"/>
    </source>
</evidence>
<dbReference type="InterPro" id="IPR002011">
    <property type="entry name" value="Tyr_kinase_rcpt_2_CS"/>
</dbReference>
<dbReference type="InterPro" id="IPR008979">
    <property type="entry name" value="Galactose-bd-like_sf"/>
</dbReference>
<name>A0A091GVW5_BUCRH</name>
<dbReference type="Gene3D" id="1.10.510.10">
    <property type="entry name" value="Transferase(Phosphotransferase) domain 1"/>
    <property type="match status" value="1"/>
</dbReference>
<evidence type="ECO:0000256" key="12">
    <source>
        <dbReference type="ARBA" id="ARBA00023137"/>
    </source>
</evidence>
<evidence type="ECO:0000256" key="3">
    <source>
        <dbReference type="ARBA" id="ARBA00022475"/>
    </source>
</evidence>
<keyword evidence="7" id="KW-0547">Nucleotide-binding</keyword>
<evidence type="ECO:0000256" key="7">
    <source>
        <dbReference type="ARBA" id="ARBA00022741"/>
    </source>
</evidence>
<protein>
    <recommendedName>
        <fullName evidence="2">receptor protein-tyrosine kinase</fullName>
        <ecNumber evidence="2">2.7.10.1</ecNumber>
    </recommendedName>
</protein>
<sequence length="716" mass="80738">QVLDGNTNPYDIVLKDLEPPLIARFIRFIPVTDHSMNVCLRVELYGCVWLDGLVSYNAPAGQQLVLPGGTVIYLNDSVYDGAFGYSMTEGLGQLTDGVSGLDDFTQTHEYHVWPGYDYVGWRNESTAGGYVEITFEFDRIRNFTAMKVHCNNMFAKGVKIFKEVQCYFRADASEWEPSVVSSVLVLDDVNPSARFVTVPLLHRMASAIKCQYYFADAWMMFSEITFQSAMYNNSVAPPEMPMVPTTYGVLPMPQHDQLLLSASPVDPTLKVDDSNTRILIGCLVAIIFILVAIIVIILWRQFWQKMLEKASRRMLDDEMTVSLSLPSESSMFNHNRSSFSSEQESSSTYDRIFPLGPDYQEPSRLIRKLPEFTTGEEDTESSPRNPPQANVPEGVPHYAEADIVNLQGVTGGNTYSVPALTMDLLSGKDVTVEEFPRNLLTFKEKLGEGQFGEVHLCEVEGMEKFTGKDFALEGLDVSSNCPVLVAVKMLRADANKNARNDFLKEIKIMSRLKDPNIIRLLAAPCLAVGTLAALLPSASVLPCLPPGYYSDLRFMATQIASGMKYLSSLNFVHRDLATRNCLVGKQYTIKIADFGMSRNLYSGDYYRIQGRAVLPIRWMSWESILLGKFTTASDVWAFGVTLWETFTLCREQPYSQLSDEQVIENTGEFFRDQGRQMYLPQPALCPDSIYKLMLSCWRRDTKDRPSFQDIHRLLQE</sequence>
<keyword evidence="3" id="KW-1003">Cell membrane</keyword>
<evidence type="ECO:0000256" key="4">
    <source>
        <dbReference type="ARBA" id="ARBA00022679"/>
    </source>
</evidence>
<dbReference type="InterPro" id="IPR000421">
    <property type="entry name" value="FA58C"/>
</dbReference>
<feature type="non-terminal residue" evidence="21">
    <location>
        <position position="1"/>
    </location>
</feature>
<dbReference type="InterPro" id="IPR048525">
    <property type="entry name" value="DDR1-2_DS-like"/>
</dbReference>
<dbReference type="Proteomes" id="UP000054064">
    <property type="component" value="Unassembled WGS sequence"/>
</dbReference>
<dbReference type="GO" id="GO:0010976">
    <property type="term" value="P:positive regulation of neuron projection development"/>
    <property type="evidence" value="ECO:0007669"/>
    <property type="project" value="TreeGrafter"/>
</dbReference>
<dbReference type="PRINTS" id="PR00109">
    <property type="entry name" value="TYRKINASE"/>
</dbReference>
<feature type="domain" description="Protein kinase" evidence="19">
    <location>
        <begin position="440"/>
        <end position="714"/>
    </location>
</feature>
<gene>
    <name evidence="21" type="ORF">N320_04756</name>
</gene>
<dbReference type="GO" id="GO:0051897">
    <property type="term" value="P:positive regulation of phosphatidylinositol 3-kinase/protein kinase B signal transduction"/>
    <property type="evidence" value="ECO:0007669"/>
    <property type="project" value="TreeGrafter"/>
</dbReference>
<dbReference type="GO" id="GO:0043235">
    <property type="term" value="C:receptor complex"/>
    <property type="evidence" value="ECO:0007669"/>
    <property type="project" value="TreeGrafter"/>
</dbReference>
<feature type="region of interest" description="Disordered" evidence="17">
    <location>
        <begin position="373"/>
        <end position="394"/>
    </location>
</feature>
<evidence type="ECO:0000259" key="20">
    <source>
        <dbReference type="PROSITE" id="PS50022"/>
    </source>
</evidence>
<dbReference type="PROSITE" id="PS50011">
    <property type="entry name" value="PROTEIN_KINASE_DOM"/>
    <property type="match status" value="1"/>
</dbReference>
<evidence type="ECO:0000256" key="8">
    <source>
        <dbReference type="ARBA" id="ARBA00022777"/>
    </source>
</evidence>
<keyword evidence="12" id="KW-0829">Tyrosine-protein kinase</keyword>
<dbReference type="InterPro" id="IPR050122">
    <property type="entry name" value="RTK"/>
</dbReference>
<dbReference type="Gene3D" id="2.60.120.1190">
    <property type="match status" value="1"/>
</dbReference>
<keyword evidence="14 21" id="KW-0675">Receptor</keyword>
<dbReference type="PROSITE" id="PS50022">
    <property type="entry name" value="FA58C_3"/>
    <property type="match status" value="1"/>
</dbReference>
<keyword evidence="10 18" id="KW-1133">Transmembrane helix</keyword>
<dbReference type="FunFam" id="1.10.510.10:FF:000053">
    <property type="entry name" value="Epithelial discoidin domain-containing receptor 1"/>
    <property type="match status" value="1"/>
</dbReference>
<dbReference type="PROSITE" id="PS00239">
    <property type="entry name" value="RECEPTOR_TYR_KIN_II"/>
    <property type="match status" value="1"/>
</dbReference>
<evidence type="ECO:0000256" key="11">
    <source>
        <dbReference type="ARBA" id="ARBA00023136"/>
    </source>
</evidence>
<dbReference type="PANTHER" id="PTHR24416:SF295">
    <property type="entry name" value="DISCOIDIN DOMAIN-CONTAINING RECEPTOR 2"/>
    <property type="match status" value="1"/>
</dbReference>
<evidence type="ECO:0000313" key="21">
    <source>
        <dbReference type="EMBL" id="KFO86657.1"/>
    </source>
</evidence>
<dbReference type="InterPro" id="IPR011009">
    <property type="entry name" value="Kinase-like_dom_sf"/>
</dbReference>
<dbReference type="AlphaFoldDB" id="A0A091GVW5"/>
<dbReference type="PANTHER" id="PTHR24416">
    <property type="entry name" value="TYROSINE-PROTEIN KINASE RECEPTOR"/>
    <property type="match status" value="1"/>
</dbReference>
<keyword evidence="6" id="KW-0732">Signal</keyword>
<dbReference type="InterPro" id="IPR008266">
    <property type="entry name" value="Tyr_kinase_AS"/>
</dbReference>
<keyword evidence="22" id="KW-1185">Reference proteome</keyword>
<evidence type="ECO:0000256" key="10">
    <source>
        <dbReference type="ARBA" id="ARBA00022989"/>
    </source>
</evidence>
<evidence type="ECO:0000259" key="19">
    <source>
        <dbReference type="PROSITE" id="PS50011"/>
    </source>
</evidence>
<dbReference type="InterPro" id="IPR000719">
    <property type="entry name" value="Prot_kinase_dom"/>
</dbReference>
<dbReference type="EMBL" id="KL511801">
    <property type="protein sequence ID" value="KFO86657.1"/>
    <property type="molecule type" value="Genomic_DNA"/>
</dbReference>
<proteinExistence type="predicted"/>
<evidence type="ECO:0000256" key="5">
    <source>
        <dbReference type="ARBA" id="ARBA00022692"/>
    </source>
</evidence>
<dbReference type="Gene3D" id="3.30.200.20">
    <property type="entry name" value="Phosphorylase Kinase, domain 1"/>
    <property type="match status" value="1"/>
</dbReference>
<dbReference type="Pfam" id="PF07714">
    <property type="entry name" value="PK_Tyr_Ser-Thr"/>
    <property type="match status" value="1"/>
</dbReference>
<dbReference type="PROSITE" id="PS00109">
    <property type="entry name" value="PROTEIN_KINASE_TYR"/>
    <property type="match status" value="1"/>
</dbReference>
<keyword evidence="8" id="KW-0418">Kinase</keyword>
<dbReference type="Gene3D" id="2.60.120.260">
    <property type="entry name" value="Galactose-binding domain-like"/>
    <property type="match status" value="1"/>
</dbReference>
<keyword evidence="15" id="KW-0325">Glycoprotein</keyword>
<dbReference type="SUPFAM" id="SSF56112">
    <property type="entry name" value="Protein kinase-like (PK-like)"/>
    <property type="match status" value="1"/>
</dbReference>
<comment type="catalytic activity">
    <reaction evidence="16">
        <text>L-tyrosyl-[protein] + ATP = O-phospho-L-tyrosyl-[protein] + ADP + H(+)</text>
        <dbReference type="Rhea" id="RHEA:10596"/>
        <dbReference type="Rhea" id="RHEA-COMP:10136"/>
        <dbReference type="Rhea" id="RHEA-COMP:20101"/>
        <dbReference type="ChEBI" id="CHEBI:15378"/>
        <dbReference type="ChEBI" id="CHEBI:30616"/>
        <dbReference type="ChEBI" id="CHEBI:46858"/>
        <dbReference type="ChEBI" id="CHEBI:61978"/>
        <dbReference type="ChEBI" id="CHEBI:456216"/>
        <dbReference type="EC" id="2.7.10.1"/>
    </reaction>
</comment>
<evidence type="ECO:0000256" key="15">
    <source>
        <dbReference type="ARBA" id="ARBA00023180"/>
    </source>
</evidence>
<evidence type="ECO:0000256" key="9">
    <source>
        <dbReference type="ARBA" id="ARBA00022840"/>
    </source>
</evidence>
<evidence type="ECO:0000256" key="14">
    <source>
        <dbReference type="ARBA" id="ARBA00023170"/>
    </source>
</evidence>
<dbReference type="GO" id="GO:0005524">
    <property type="term" value="F:ATP binding"/>
    <property type="evidence" value="ECO:0007669"/>
    <property type="project" value="UniProtKB-KW"/>
</dbReference>
<comment type="subcellular location">
    <subcellularLocation>
        <location evidence="1">Cell membrane</location>
        <topology evidence="1">Single-pass type I membrane protein</topology>
    </subcellularLocation>
</comment>
<dbReference type="GO" id="GO:0005518">
    <property type="term" value="F:collagen binding"/>
    <property type="evidence" value="ECO:0007669"/>
    <property type="project" value="TreeGrafter"/>
</dbReference>